<dbReference type="Gene3D" id="3.40.720.10">
    <property type="entry name" value="Alkaline Phosphatase, subunit A"/>
    <property type="match status" value="1"/>
</dbReference>
<dbReference type="RefSeq" id="WP_091655226.1">
    <property type="nucleotide sequence ID" value="NZ_FOVW01000010.1"/>
</dbReference>
<dbReference type="CDD" id="cd16018">
    <property type="entry name" value="Enpp"/>
    <property type="match status" value="1"/>
</dbReference>
<dbReference type="GO" id="GO:0016787">
    <property type="term" value="F:hydrolase activity"/>
    <property type="evidence" value="ECO:0007669"/>
    <property type="project" value="UniProtKB-ARBA"/>
</dbReference>
<protein>
    <submittedName>
        <fullName evidence="1">Predicted pyrophosphatase or phosphodiesterase, AlkP superfamily</fullName>
    </submittedName>
</protein>
<dbReference type="Proteomes" id="UP000199564">
    <property type="component" value="Unassembled WGS sequence"/>
</dbReference>
<accession>A0A1I5IXZ9</accession>
<dbReference type="PANTHER" id="PTHR10151">
    <property type="entry name" value="ECTONUCLEOTIDE PYROPHOSPHATASE/PHOSPHODIESTERASE"/>
    <property type="match status" value="1"/>
</dbReference>
<keyword evidence="2" id="KW-1185">Reference proteome</keyword>
<proteinExistence type="predicted"/>
<dbReference type="PANTHER" id="PTHR10151:SF120">
    <property type="entry name" value="BIS(5'-ADENOSYL)-TRIPHOSPHATASE"/>
    <property type="match status" value="1"/>
</dbReference>
<evidence type="ECO:0000313" key="1">
    <source>
        <dbReference type="EMBL" id="SFO65289.1"/>
    </source>
</evidence>
<evidence type="ECO:0000313" key="2">
    <source>
        <dbReference type="Proteomes" id="UP000199564"/>
    </source>
</evidence>
<dbReference type="Gene3D" id="3.30.1360.180">
    <property type="match status" value="1"/>
</dbReference>
<gene>
    <name evidence="1" type="ORF">SAMN04488519_110110</name>
</gene>
<dbReference type="EMBL" id="FOVW01000010">
    <property type="protein sequence ID" value="SFO65289.1"/>
    <property type="molecule type" value="Genomic_DNA"/>
</dbReference>
<dbReference type="AlphaFoldDB" id="A0A1I5IXZ9"/>
<dbReference type="Pfam" id="PF01663">
    <property type="entry name" value="Phosphodiest"/>
    <property type="match status" value="1"/>
</dbReference>
<organism evidence="1 2">
    <name type="scientific">Algoriphagus ornithinivorans</name>
    <dbReference type="NCBI Taxonomy" id="226506"/>
    <lineage>
        <taxon>Bacteria</taxon>
        <taxon>Pseudomonadati</taxon>
        <taxon>Bacteroidota</taxon>
        <taxon>Cytophagia</taxon>
        <taxon>Cytophagales</taxon>
        <taxon>Cyclobacteriaceae</taxon>
        <taxon>Algoriphagus</taxon>
    </lineage>
</organism>
<dbReference type="InterPro" id="IPR017850">
    <property type="entry name" value="Alkaline_phosphatase_core_sf"/>
</dbReference>
<sequence>MRLLLLGFVIGLSTILKAFSQDKEDQYVILISLDGFRYDYVNRFQPENLSMFIANGTAAQGLIPSFPSKTFPNHYTIATGLKPEHHGLVDNSFYDPKKDKQYSISNRDVVTDGYWYGGTPLWVLAEQNGLTAASYFFVGSEAAIQGVRPSYYFDYDGKVPNLTRVSKVFEWLQLPENERPRLITLYFSDMDDTGHAFGPSNDAALRQTLTRLDRELGALFEGLKSLGLPINVILVSDHGMVEVPRENLINYEPLVDGVEARIVNSGALLHMHLKNPDEKAEIKALIESRGKHIHVIDIADREYYQDLSLHEDLMGDLLIIPDLGYYLTDDRGMFRYQNRAAMSKTEVFGEHGFSPDYQEMQGIFYANGPVFKEGLLIEPFENIHIYPVICEILGLPIPDSIDGQLEVLKPILKEN</sequence>
<dbReference type="InterPro" id="IPR002591">
    <property type="entry name" value="Phosphodiest/P_Trfase"/>
</dbReference>
<name>A0A1I5IXZ9_9BACT</name>
<dbReference type="SUPFAM" id="SSF53649">
    <property type="entry name" value="Alkaline phosphatase-like"/>
    <property type="match status" value="1"/>
</dbReference>
<dbReference type="STRING" id="226506.SAMN04488519_110110"/>
<reference evidence="2" key="1">
    <citation type="submission" date="2016-10" db="EMBL/GenBank/DDBJ databases">
        <authorList>
            <person name="Varghese N."/>
            <person name="Submissions S."/>
        </authorList>
    </citation>
    <scope>NUCLEOTIDE SEQUENCE [LARGE SCALE GENOMIC DNA]</scope>
    <source>
        <strain evidence="2">DSM 15282</strain>
    </source>
</reference>